<feature type="domain" description="Ig-like" evidence="3">
    <location>
        <begin position="257"/>
        <end position="353"/>
    </location>
</feature>
<feature type="transmembrane region" description="Helical" evidence="2">
    <location>
        <begin position="31"/>
        <end position="52"/>
    </location>
</feature>
<dbReference type="SMART" id="SM00408">
    <property type="entry name" value="IGc2"/>
    <property type="match status" value="4"/>
</dbReference>
<dbReference type="SMART" id="SM00409">
    <property type="entry name" value="IG"/>
    <property type="match status" value="4"/>
</dbReference>
<evidence type="ECO:0000313" key="5">
    <source>
        <dbReference type="RefSeq" id="XP_064075907.1"/>
    </source>
</evidence>
<accession>A0ABM4AXB0</accession>
<dbReference type="Pfam" id="PF13927">
    <property type="entry name" value="Ig_3"/>
    <property type="match status" value="1"/>
</dbReference>
<dbReference type="Proteomes" id="UP001652626">
    <property type="component" value="Chromosome 29"/>
</dbReference>
<dbReference type="InterPro" id="IPR003598">
    <property type="entry name" value="Ig_sub2"/>
</dbReference>
<feature type="domain" description="Ig-like" evidence="3">
    <location>
        <begin position="56"/>
        <end position="144"/>
    </location>
</feature>
<proteinExistence type="predicted"/>
<evidence type="ECO:0000313" key="4">
    <source>
        <dbReference type="Proteomes" id="UP001652626"/>
    </source>
</evidence>
<dbReference type="InterPro" id="IPR013098">
    <property type="entry name" value="Ig_I-set"/>
</dbReference>
<dbReference type="PROSITE" id="PS50835">
    <property type="entry name" value="IG_LIKE"/>
    <property type="match status" value="4"/>
</dbReference>
<dbReference type="InterPro" id="IPR013783">
    <property type="entry name" value="Ig-like_fold"/>
</dbReference>
<keyword evidence="2" id="KW-0812">Transmembrane</keyword>
<dbReference type="RefSeq" id="XP_064075907.1">
    <property type="nucleotide sequence ID" value="XM_064219837.1"/>
</dbReference>
<dbReference type="PANTHER" id="PTHR10075">
    <property type="entry name" value="BASIGIN RELATED"/>
    <property type="match status" value="1"/>
</dbReference>
<dbReference type="Gene3D" id="2.60.40.10">
    <property type="entry name" value="Immunoglobulins"/>
    <property type="match status" value="4"/>
</dbReference>
<dbReference type="GeneID" id="113395884"/>
<evidence type="ECO:0000256" key="1">
    <source>
        <dbReference type="ARBA" id="ARBA00023319"/>
    </source>
</evidence>
<keyword evidence="2" id="KW-0472">Membrane</keyword>
<feature type="domain" description="Ig-like" evidence="3">
    <location>
        <begin position="153"/>
        <end position="242"/>
    </location>
</feature>
<sequence length="453" mass="50986">MSARKPYISEYYVHNGQCSANRRDSNTKKTMFRITNIVALAVCAIICASQPVEKLPVLKDVPYSEVHIYTPKTEIVLECVTTEQGSDVKYTWLKDDKPFTPTGDVIQRENEGTLVFKNPDLSNEGQYQCLAQSEYGVARTRPVTLKKLFIEKPEFTLKKHKPVEGDPFKLDCVIPKAYTKPSIAWLKKSLTDDSDFKMVSDQRYTISPEGALYFSTITKEDTNPDYKYVCTAESPESGEMVTLAEHILEDVEPNKGPINNDVVKQYVSQDMTVKAGDFVYLYCIYGGNPLAHPDWFKDGKDVNNGIKDRVTRHNKSVGKRLVIKEIWVSDQGEYTCVVDNEVGKPQKHSMYLTVVSAPQFLRDDIPKIIVKPGEDVTIPCIAAGIPAPELSWSHNADELPQNDRILLNKSSQGNTTVSDLTIKNVQKGDKGYYGCKGHNENGDIYKETLLYVQ</sequence>
<protein>
    <submittedName>
        <fullName evidence="5">Hemolin-like</fullName>
    </submittedName>
</protein>
<feature type="domain" description="Ig-like" evidence="3">
    <location>
        <begin position="358"/>
        <end position="451"/>
    </location>
</feature>
<organism evidence="4 5">
    <name type="scientific">Vanessa tameamea</name>
    <name type="common">Kamehameha butterfly</name>
    <dbReference type="NCBI Taxonomy" id="334116"/>
    <lineage>
        <taxon>Eukaryota</taxon>
        <taxon>Metazoa</taxon>
        <taxon>Ecdysozoa</taxon>
        <taxon>Arthropoda</taxon>
        <taxon>Hexapoda</taxon>
        <taxon>Insecta</taxon>
        <taxon>Pterygota</taxon>
        <taxon>Neoptera</taxon>
        <taxon>Endopterygota</taxon>
        <taxon>Lepidoptera</taxon>
        <taxon>Glossata</taxon>
        <taxon>Ditrysia</taxon>
        <taxon>Papilionoidea</taxon>
        <taxon>Nymphalidae</taxon>
        <taxon>Nymphalinae</taxon>
        <taxon>Vanessa</taxon>
    </lineage>
</organism>
<dbReference type="InterPro" id="IPR003599">
    <property type="entry name" value="Ig_sub"/>
</dbReference>
<keyword evidence="4" id="KW-1185">Reference proteome</keyword>
<evidence type="ECO:0000259" key="3">
    <source>
        <dbReference type="PROSITE" id="PS50835"/>
    </source>
</evidence>
<reference evidence="5" key="1">
    <citation type="submission" date="2025-08" db="UniProtKB">
        <authorList>
            <consortium name="RefSeq"/>
        </authorList>
    </citation>
    <scope>IDENTIFICATION</scope>
    <source>
        <tissue evidence="5">Whole body</tissue>
    </source>
</reference>
<dbReference type="Pfam" id="PF07679">
    <property type="entry name" value="I-set"/>
    <property type="match status" value="2"/>
</dbReference>
<keyword evidence="1" id="KW-0393">Immunoglobulin domain</keyword>
<dbReference type="InterPro" id="IPR036179">
    <property type="entry name" value="Ig-like_dom_sf"/>
</dbReference>
<evidence type="ECO:0000256" key="2">
    <source>
        <dbReference type="SAM" id="Phobius"/>
    </source>
</evidence>
<dbReference type="InterPro" id="IPR007110">
    <property type="entry name" value="Ig-like_dom"/>
</dbReference>
<gene>
    <name evidence="5" type="primary">LOC113395884</name>
</gene>
<dbReference type="SUPFAM" id="SSF48726">
    <property type="entry name" value="Immunoglobulin"/>
    <property type="match status" value="4"/>
</dbReference>
<dbReference type="PANTHER" id="PTHR10075:SF14">
    <property type="entry name" value="CELL ADHESION MOLECULE DSCAM2-RELATED"/>
    <property type="match status" value="1"/>
</dbReference>
<keyword evidence="2" id="KW-1133">Transmembrane helix</keyword>
<name>A0ABM4AXB0_VANTA</name>